<dbReference type="PANTHER" id="PTHR33240:SF15">
    <property type="entry name" value="GAG-PRO-LIKE PROTEIN"/>
    <property type="match status" value="1"/>
</dbReference>
<protein>
    <submittedName>
        <fullName evidence="1">Retrotransposon protein, putative, unclassified</fullName>
    </submittedName>
</protein>
<dbReference type="CDD" id="cd00303">
    <property type="entry name" value="retropepsin_like"/>
    <property type="match status" value="1"/>
</dbReference>
<accession>A0A3L6R2V5</accession>
<keyword evidence="2" id="KW-1185">Reference proteome</keyword>
<dbReference type="EMBL" id="PQIB02000010">
    <property type="protein sequence ID" value="RLM93514.1"/>
    <property type="molecule type" value="Genomic_DNA"/>
</dbReference>
<evidence type="ECO:0000313" key="1">
    <source>
        <dbReference type="EMBL" id="RLM93514.1"/>
    </source>
</evidence>
<organism evidence="1 2">
    <name type="scientific">Panicum miliaceum</name>
    <name type="common">Proso millet</name>
    <name type="synonym">Broomcorn millet</name>
    <dbReference type="NCBI Taxonomy" id="4540"/>
    <lineage>
        <taxon>Eukaryota</taxon>
        <taxon>Viridiplantae</taxon>
        <taxon>Streptophyta</taxon>
        <taxon>Embryophyta</taxon>
        <taxon>Tracheophyta</taxon>
        <taxon>Spermatophyta</taxon>
        <taxon>Magnoliopsida</taxon>
        <taxon>Liliopsida</taxon>
        <taxon>Poales</taxon>
        <taxon>Poaceae</taxon>
        <taxon>PACMAD clade</taxon>
        <taxon>Panicoideae</taxon>
        <taxon>Panicodae</taxon>
        <taxon>Paniceae</taxon>
        <taxon>Panicinae</taxon>
        <taxon>Panicum</taxon>
        <taxon>Panicum sect. Panicum</taxon>
    </lineage>
</organism>
<gene>
    <name evidence="1" type="ORF">C2845_PM08G14840</name>
</gene>
<evidence type="ECO:0000313" key="2">
    <source>
        <dbReference type="Proteomes" id="UP000275267"/>
    </source>
</evidence>
<dbReference type="OrthoDB" id="695766at2759"/>
<dbReference type="Proteomes" id="UP000275267">
    <property type="component" value="Unassembled WGS sequence"/>
</dbReference>
<reference evidence="2" key="1">
    <citation type="journal article" date="2019" name="Nat. Commun.">
        <title>The genome of broomcorn millet.</title>
        <authorList>
            <person name="Zou C."/>
            <person name="Miki D."/>
            <person name="Li D."/>
            <person name="Tang Q."/>
            <person name="Xiao L."/>
            <person name="Rajput S."/>
            <person name="Deng P."/>
            <person name="Jia W."/>
            <person name="Huang R."/>
            <person name="Zhang M."/>
            <person name="Sun Y."/>
            <person name="Hu J."/>
            <person name="Fu X."/>
            <person name="Schnable P.S."/>
            <person name="Li F."/>
            <person name="Zhang H."/>
            <person name="Feng B."/>
            <person name="Zhu X."/>
            <person name="Liu R."/>
            <person name="Schnable J.C."/>
            <person name="Zhu J.-K."/>
            <person name="Zhang H."/>
        </authorList>
    </citation>
    <scope>NUCLEOTIDE SEQUENCE [LARGE SCALE GENOMIC DNA]</scope>
</reference>
<dbReference type="AlphaFoldDB" id="A0A3L6R2V5"/>
<dbReference type="InterPro" id="IPR021109">
    <property type="entry name" value="Peptidase_aspartic_dom_sf"/>
</dbReference>
<comment type="caution">
    <text evidence="1">The sequence shown here is derived from an EMBL/GenBank/DDBJ whole genome shotgun (WGS) entry which is preliminary data.</text>
</comment>
<dbReference type="Gene3D" id="2.40.70.10">
    <property type="entry name" value="Acid Proteases"/>
    <property type="match status" value="1"/>
</dbReference>
<proteinExistence type="predicted"/>
<dbReference type="PANTHER" id="PTHR33240">
    <property type="entry name" value="OS08G0508500 PROTEIN"/>
    <property type="match status" value="1"/>
</dbReference>
<name>A0A3L6R2V5_PANMI</name>
<sequence length="148" mass="16229">MPYALFRKLGKGEEDLIKTDMMLKDFEGNVSSARRALCVDLTIGSKTLPTTFFVVNGKGSYNLLLGRDWIHANCCIPSTMQQCVIQWVGDFVEMVNANSSFSIATADAQPWSCETVSCISGKVWDTDFLKVSDFGLQPIQAAGSKKSS</sequence>
<dbReference type="SUPFAM" id="SSF50630">
    <property type="entry name" value="Acid proteases"/>
    <property type="match status" value="1"/>
</dbReference>